<organism evidence="8 9">
    <name type="scientific">Pseudonocardia parietis</name>
    <dbReference type="NCBI Taxonomy" id="570936"/>
    <lineage>
        <taxon>Bacteria</taxon>
        <taxon>Bacillati</taxon>
        <taxon>Actinomycetota</taxon>
        <taxon>Actinomycetes</taxon>
        <taxon>Pseudonocardiales</taxon>
        <taxon>Pseudonocardiaceae</taxon>
        <taxon>Pseudonocardia</taxon>
    </lineage>
</organism>
<sequence length="150" mass="16144">MFGKVLVANRGEIAIRAFRAAFELGVSTVAVFPYEDRNSLHRAKADESYQIGEPGHPVRAYLSVDEVIRAARKAGADAVYPGYGFMSENPDLARACREEGITFVGPPTEVLHLTATRRISSALPPAPAPAPHRVGEAQQAEGGDLLMELT</sequence>
<dbReference type="PANTHER" id="PTHR18866">
    <property type="entry name" value="CARBOXYLASE:PYRUVATE/ACETYL-COA/PROPIONYL-COA CARBOXYLASE"/>
    <property type="match status" value="1"/>
</dbReference>
<reference evidence="8 9" key="1">
    <citation type="submission" date="2021-03" db="EMBL/GenBank/DDBJ databases">
        <title>Sequencing the genomes of 1000 actinobacteria strains.</title>
        <authorList>
            <person name="Klenk H.-P."/>
        </authorList>
    </citation>
    <scope>NUCLEOTIDE SEQUENCE [LARGE SCALE GENOMIC DNA]</scope>
    <source>
        <strain evidence="8 9">DSM 45256</strain>
    </source>
</reference>
<evidence type="ECO:0000259" key="7">
    <source>
        <dbReference type="PROSITE" id="PS50979"/>
    </source>
</evidence>
<dbReference type="EC" id="6.3.4.14" evidence="1"/>
<accession>A0ABS4W792</accession>
<dbReference type="Gene3D" id="3.40.50.20">
    <property type="match status" value="1"/>
</dbReference>
<evidence type="ECO:0000313" key="9">
    <source>
        <dbReference type="Proteomes" id="UP001519295"/>
    </source>
</evidence>
<evidence type="ECO:0000256" key="3">
    <source>
        <dbReference type="ARBA" id="ARBA00022741"/>
    </source>
</evidence>
<evidence type="ECO:0000256" key="6">
    <source>
        <dbReference type="SAM" id="MobiDB-lite"/>
    </source>
</evidence>
<keyword evidence="3" id="KW-0547">Nucleotide-binding</keyword>
<keyword evidence="5" id="KW-0092">Biotin</keyword>
<dbReference type="InterPro" id="IPR016185">
    <property type="entry name" value="PreATP-grasp_dom_sf"/>
</dbReference>
<evidence type="ECO:0000256" key="5">
    <source>
        <dbReference type="ARBA" id="ARBA00023267"/>
    </source>
</evidence>
<gene>
    <name evidence="8" type="ORF">JOF36_007860</name>
</gene>
<keyword evidence="4" id="KW-0067">ATP-binding</keyword>
<comment type="caution">
    <text evidence="8">The sequence shown here is derived from an EMBL/GenBank/DDBJ whole genome shotgun (WGS) entry which is preliminary data.</text>
</comment>
<dbReference type="Proteomes" id="UP001519295">
    <property type="component" value="Unassembled WGS sequence"/>
</dbReference>
<evidence type="ECO:0000256" key="2">
    <source>
        <dbReference type="ARBA" id="ARBA00022598"/>
    </source>
</evidence>
<keyword evidence="8" id="KW-0670">Pyruvate</keyword>
<keyword evidence="2" id="KW-0436">Ligase</keyword>
<dbReference type="EMBL" id="JAGINU010000004">
    <property type="protein sequence ID" value="MBP2372087.1"/>
    <property type="molecule type" value="Genomic_DNA"/>
</dbReference>
<dbReference type="PROSITE" id="PS50979">
    <property type="entry name" value="BC"/>
    <property type="match status" value="1"/>
</dbReference>
<dbReference type="InterPro" id="IPR011764">
    <property type="entry name" value="Biotin_carboxylation_dom"/>
</dbReference>
<keyword evidence="9" id="KW-1185">Reference proteome</keyword>
<dbReference type="InterPro" id="IPR005481">
    <property type="entry name" value="BC-like_N"/>
</dbReference>
<feature type="domain" description="Biotin carboxylation" evidence="7">
    <location>
        <begin position="1"/>
        <end position="150"/>
    </location>
</feature>
<name>A0ABS4W792_9PSEU</name>
<feature type="region of interest" description="Disordered" evidence="6">
    <location>
        <begin position="122"/>
        <end position="150"/>
    </location>
</feature>
<evidence type="ECO:0000313" key="8">
    <source>
        <dbReference type="EMBL" id="MBP2372087.1"/>
    </source>
</evidence>
<protein>
    <recommendedName>
        <fullName evidence="1">biotin carboxylase</fullName>
        <ecNumber evidence="1">6.3.4.14</ecNumber>
    </recommendedName>
</protein>
<proteinExistence type="predicted"/>
<dbReference type="SUPFAM" id="SSF52440">
    <property type="entry name" value="PreATP-grasp domain"/>
    <property type="match status" value="1"/>
</dbReference>
<dbReference type="InterPro" id="IPR050856">
    <property type="entry name" value="Biotin_carboxylase_complex"/>
</dbReference>
<dbReference type="PANTHER" id="PTHR18866:SF33">
    <property type="entry name" value="METHYLCROTONOYL-COA CARBOXYLASE SUBUNIT ALPHA, MITOCHONDRIAL-RELATED"/>
    <property type="match status" value="1"/>
</dbReference>
<evidence type="ECO:0000256" key="1">
    <source>
        <dbReference type="ARBA" id="ARBA00013263"/>
    </source>
</evidence>
<dbReference type="Pfam" id="PF00289">
    <property type="entry name" value="Biotin_carb_N"/>
    <property type="match status" value="1"/>
</dbReference>
<evidence type="ECO:0000256" key="4">
    <source>
        <dbReference type="ARBA" id="ARBA00022840"/>
    </source>
</evidence>